<dbReference type="Proteomes" id="UP001221757">
    <property type="component" value="Unassembled WGS sequence"/>
</dbReference>
<protein>
    <submittedName>
        <fullName evidence="3">Uncharacterized protein</fullName>
    </submittedName>
</protein>
<feature type="compositionally biased region" description="Polar residues" evidence="1">
    <location>
        <begin position="12"/>
        <end position="21"/>
    </location>
</feature>
<dbReference type="AlphaFoldDB" id="A0AAD7CZM7"/>
<evidence type="ECO:0000313" key="3">
    <source>
        <dbReference type="EMBL" id="KAJ7671847.1"/>
    </source>
</evidence>
<feature type="compositionally biased region" description="Basic and acidic residues" evidence="1">
    <location>
        <begin position="1"/>
        <end position="11"/>
    </location>
</feature>
<name>A0AAD7CZM7_MYCRO</name>
<feature type="region of interest" description="Disordered" evidence="1">
    <location>
        <begin position="1"/>
        <end position="24"/>
    </location>
</feature>
<proteinExistence type="predicted"/>
<reference evidence="3" key="1">
    <citation type="submission" date="2023-03" db="EMBL/GenBank/DDBJ databases">
        <title>Massive genome expansion in bonnet fungi (Mycena s.s.) driven by repeated elements and novel gene families across ecological guilds.</title>
        <authorList>
            <consortium name="Lawrence Berkeley National Laboratory"/>
            <person name="Harder C.B."/>
            <person name="Miyauchi S."/>
            <person name="Viragh M."/>
            <person name="Kuo A."/>
            <person name="Thoen E."/>
            <person name="Andreopoulos B."/>
            <person name="Lu D."/>
            <person name="Skrede I."/>
            <person name="Drula E."/>
            <person name="Henrissat B."/>
            <person name="Morin E."/>
            <person name="Kohler A."/>
            <person name="Barry K."/>
            <person name="LaButti K."/>
            <person name="Morin E."/>
            <person name="Salamov A."/>
            <person name="Lipzen A."/>
            <person name="Mereny Z."/>
            <person name="Hegedus B."/>
            <person name="Baldrian P."/>
            <person name="Stursova M."/>
            <person name="Weitz H."/>
            <person name="Taylor A."/>
            <person name="Grigoriev I.V."/>
            <person name="Nagy L.G."/>
            <person name="Martin F."/>
            <person name="Kauserud H."/>
        </authorList>
    </citation>
    <scope>NUCLEOTIDE SEQUENCE</scope>
    <source>
        <strain evidence="3">CBHHK067</strain>
    </source>
</reference>
<keyword evidence="2" id="KW-1133">Transmembrane helix</keyword>
<evidence type="ECO:0000313" key="4">
    <source>
        <dbReference type="Proteomes" id="UP001221757"/>
    </source>
</evidence>
<dbReference type="EMBL" id="JARKIE010000171">
    <property type="protein sequence ID" value="KAJ7671847.1"/>
    <property type="molecule type" value="Genomic_DNA"/>
</dbReference>
<keyword evidence="2" id="KW-0812">Transmembrane</keyword>
<accession>A0AAD7CZM7</accession>
<gene>
    <name evidence="3" type="ORF">B0H17DRAFT_1084809</name>
</gene>
<organism evidence="3 4">
    <name type="scientific">Mycena rosella</name>
    <name type="common">Pink bonnet</name>
    <name type="synonym">Agaricus rosellus</name>
    <dbReference type="NCBI Taxonomy" id="1033263"/>
    <lineage>
        <taxon>Eukaryota</taxon>
        <taxon>Fungi</taxon>
        <taxon>Dikarya</taxon>
        <taxon>Basidiomycota</taxon>
        <taxon>Agaricomycotina</taxon>
        <taxon>Agaricomycetes</taxon>
        <taxon>Agaricomycetidae</taxon>
        <taxon>Agaricales</taxon>
        <taxon>Marasmiineae</taxon>
        <taxon>Mycenaceae</taxon>
        <taxon>Mycena</taxon>
    </lineage>
</organism>
<evidence type="ECO:0000256" key="1">
    <source>
        <dbReference type="SAM" id="MobiDB-lite"/>
    </source>
</evidence>
<sequence>MAQFPDSDKRSISSASDTGTLTEEEWQEMLSKLKKKLRRYEQAKKRGDEETIKRLVREIGQLMSSLADGHSDPEVRAEWTRKANNFEKAPEEAKEHMLLDIGKGLGIIVASPFLVAGGILYGVGLFAQGVGNLLTGGIIGRVAK</sequence>
<comment type="caution">
    <text evidence="3">The sequence shown here is derived from an EMBL/GenBank/DDBJ whole genome shotgun (WGS) entry which is preliminary data.</text>
</comment>
<evidence type="ECO:0000256" key="2">
    <source>
        <dbReference type="SAM" id="Phobius"/>
    </source>
</evidence>
<keyword evidence="2" id="KW-0472">Membrane</keyword>
<feature type="transmembrane region" description="Helical" evidence="2">
    <location>
        <begin position="104"/>
        <end position="127"/>
    </location>
</feature>
<keyword evidence="4" id="KW-1185">Reference proteome</keyword>